<dbReference type="HOGENOM" id="CLU_109163_2_0_1"/>
<dbReference type="KEGG" id="tasa:A1Q1_07485"/>
<keyword evidence="3 4" id="KW-0687">Ribonucleoprotein</keyword>
<dbReference type="GO" id="GO:0006412">
    <property type="term" value="P:translation"/>
    <property type="evidence" value="ECO:0007669"/>
    <property type="project" value="InterPro"/>
</dbReference>
<sequence>MPTRFSKTRKHRGHVSAGYGYFGKVGMRHFHLLRNHYYRPTINIDKLIALPEAKVDAPAGSVPVIDLVNGSAHAFKLLGKGAINQPFIVKTRFVSKQAEEKIKAAGGVVKLVA</sequence>
<dbReference type="GO" id="GO:0003735">
    <property type="term" value="F:structural constituent of ribosome"/>
    <property type="evidence" value="ECO:0007669"/>
    <property type="project" value="InterPro"/>
</dbReference>
<dbReference type="VEuPathDB" id="FungiDB:A1Q1_07485"/>
<dbReference type="Pfam" id="PF00828">
    <property type="entry name" value="Ribosomal_L27A"/>
    <property type="match status" value="1"/>
</dbReference>
<dbReference type="InterPro" id="IPR036227">
    <property type="entry name" value="Ribosomal_uL15/eL18_sf"/>
</dbReference>
<dbReference type="EMBL" id="ALBS01000059">
    <property type="protein sequence ID" value="EJT51304.1"/>
    <property type="molecule type" value="Genomic_DNA"/>
</dbReference>
<evidence type="ECO:0000256" key="4">
    <source>
        <dbReference type="RuleBase" id="RU003888"/>
    </source>
</evidence>
<keyword evidence="2 4" id="KW-0689">Ribosomal protein</keyword>
<dbReference type="AlphaFoldDB" id="J6F2T8"/>
<feature type="domain" description="Large ribosomal subunit protein uL15/eL18" evidence="5">
    <location>
        <begin position="41"/>
        <end position="109"/>
    </location>
</feature>
<evidence type="ECO:0000256" key="1">
    <source>
        <dbReference type="ARBA" id="ARBA00007320"/>
    </source>
</evidence>
<comment type="caution">
    <text evidence="6">The sequence shown here is derived from an EMBL/GenBank/DDBJ whole genome shotgun (WGS) entry which is preliminary data.</text>
</comment>
<evidence type="ECO:0000256" key="2">
    <source>
        <dbReference type="ARBA" id="ARBA00022980"/>
    </source>
</evidence>
<evidence type="ECO:0000313" key="7">
    <source>
        <dbReference type="Proteomes" id="UP000002748"/>
    </source>
</evidence>
<dbReference type="OrthoDB" id="61900at2759"/>
<dbReference type="PROSITE" id="PS00475">
    <property type="entry name" value="RIBOSOMAL_L15"/>
    <property type="match status" value="1"/>
</dbReference>
<dbReference type="Proteomes" id="UP000002748">
    <property type="component" value="Unassembled WGS sequence"/>
</dbReference>
<dbReference type="InterPro" id="IPR021131">
    <property type="entry name" value="Ribosomal_uL15/eL18"/>
</dbReference>
<dbReference type="GeneID" id="25990997"/>
<organism evidence="6 7">
    <name type="scientific">Trichosporon asahii var. asahii (strain ATCC 90039 / CBS 2479 / JCM 2466 / KCTC 7840 / NBRC 103889/ NCYC 2677 / UAMH 7654)</name>
    <name type="common">Yeast</name>
    <dbReference type="NCBI Taxonomy" id="1186058"/>
    <lineage>
        <taxon>Eukaryota</taxon>
        <taxon>Fungi</taxon>
        <taxon>Dikarya</taxon>
        <taxon>Basidiomycota</taxon>
        <taxon>Agaricomycotina</taxon>
        <taxon>Tremellomycetes</taxon>
        <taxon>Trichosporonales</taxon>
        <taxon>Trichosporonaceae</taxon>
        <taxon>Trichosporon</taxon>
    </lineage>
</organism>
<dbReference type="Gene3D" id="3.100.10.10">
    <property type="match status" value="1"/>
</dbReference>
<comment type="similarity">
    <text evidence="1 4">Belongs to the universal ribosomal protein uL15 family.</text>
</comment>
<dbReference type="SUPFAM" id="SSF52080">
    <property type="entry name" value="Ribosomal proteins L15p and L18e"/>
    <property type="match status" value="1"/>
</dbReference>
<dbReference type="InterPro" id="IPR001196">
    <property type="entry name" value="Ribosomal_uL15_CS"/>
</dbReference>
<dbReference type="GO" id="GO:0022625">
    <property type="term" value="C:cytosolic large ribosomal subunit"/>
    <property type="evidence" value="ECO:0007669"/>
    <property type="project" value="TreeGrafter"/>
</dbReference>
<evidence type="ECO:0000259" key="5">
    <source>
        <dbReference type="Pfam" id="PF00828"/>
    </source>
</evidence>
<proteinExistence type="inferred from homology"/>
<reference evidence="6 7" key="1">
    <citation type="journal article" date="2012" name="Eukaryot. Cell">
        <title>Draft genome sequence of CBS 2479, the standard type strain of Trichosporon asahii.</title>
        <authorList>
            <person name="Yang R.Y."/>
            <person name="Li H.T."/>
            <person name="Zhu H."/>
            <person name="Zhou G.P."/>
            <person name="Wang M."/>
            <person name="Wang L."/>
        </authorList>
    </citation>
    <scope>NUCLEOTIDE SEQUENCE [LARGE SCALE GENOMIC DNA]</scope>
    <source>
        <strain evidence="7">ATCC 90039 / CBS 2479 / JCM 2466 / KCTC 7840 / NCYC 2677 / UAMH 7654</strain>
    </source>
</reference>
<evidence type="ECO:0000256" key="3">
    <source>
        <dbReference type="ARBA" id="ARBA00023274"/>
    </source>
</evidence>
<accession>J6F2T8</accession>
<name>J6F2T8_TRIAS</name>
<evidence type="ECO:0000313" key="6">
    <source>
        <dbReference type="EMBL" id="EJT51304.1"/>
    </source>
</evidence>
<dbReference type="PANTHER" id="PTHR11721">
    <property type="entry name" value="60S RIBOSOMAL PROTEIN L27A"/>
    <property type="match status" value="1"/>
</dbReference>
<dbReference type="RefSeq" id="XP_014182489.1">
    <property type="nucleotide sequence ID" value="XM_014327014.1"/>
</dbReference>
<protein>
    <submittedName>
        <fullName evidence="6">Structural constituent of ribosome</fullName>
    </submittedName>
</protein>
<dbReference type="PANTHER" id="PTHR11721:SF3">
    <property type="entry name" value="LARGE RIBOSOMAL SUBUNIT PROTEIN UL15"/>
    <property type="match status" value="1"/>
</dbReference>
<gene>
    <name evidence="6" type="ORF">A1Q1_07485</name>
</gene>